<dbReference type="HOGENOM" id="CLU_1480368_0_0_7"/>
<dbReference type="Gene3D" id="2.60.120.10">
    <property type="entry name" value="Jelly Rolls"/>
    <property type="match status" value="1"/>
</dbReference>
<dbReference type="InterPro" id="IPR011051">
    <property type="entry name" value="RmlC_Cupin_sf"/>
</dbReference>
<dbReference type="EMBL" id="AZHW01001372">
    <property type="protein sequence ID" value="ETW92810.1"/>
    <property type="molecule type" value="Genomic_DNA"/>
</dbReference>
<evidence type="ECO:0000313" key="2">
    <source>
        <dbReference type="Proteomes" id="UP000019141"/>
    </source>
</evidence>
<evidence type="ECO:0000313" key="1">
    <source>
        <dbReference type="EMBL" id="ETW92810.1"/>
    </source>
</evidence>
<comment type="caution">
    <text evidence="1">The sequence shown here is derived from an EMBL/GenBank/DDBJ whole genome shotgun (WGS) entry which is preliminary data.</text>
</comment>
<reference evidence="1 2" key="1">
    <citation type="journal article" date="2014" name="Nature">
        <title>An environmental bacterial taxon with a large and distinct metabolic repertoire.</title>
        <authorList>
            <person name="Wilson M.C."/>
            <person name="Mori T."/>
            <person name="Ruckert C."/>
            <person name="Uria A.R."/>
            <person name="Helf M.J."/>
            <person name="Takada K."/>
            <person name="Gernert C."/>
            <person name="Steffens U.A."/>
            <person name="Heycke N."/>
            <person name="Schmitt S."/>
            <person name="Rinke C."/>
            <person name="Helfrich E.J."/>
            <person name="Brachmann A.O."/>
            <person name="Gurgui C."/>
            <person name="Wakimoto T."/>
            <person name="Kracht M."/>
            <person name="Crusemann M."/>
            <person name="Hentschel U."/>
            <person name="Abe I."/>
            <person name="Matsunaga S."/>
            <person name="Kalinowski J."/>
            <person name="Takeyama H."/>
            <person name="Piel J."/>
        </authorList>
    </citation>
    <scope>NUCLEOTIDE SEQUENCE [LARGE SCALE GENOMIC DNA]</scope>
    <source>
        <strain evidence="2">TSY1</strain>
    </source>
</reference>
<sequence length="186" mass="20351">MFDLNTFVANCQAALEAPNPSAVVKALVGEAVTDPDGLKAAFAATADAKSLSDRALVRSNTLTVLDVTNGVGLITPAHDHQMWAVIGVYDGEEQNIFYREGENGLEQIGERLLRTGDVTVLDEHTIHAISNPLPRKSYAIHVYGGDIVNRAGRSIWNPHTLVREPYDIQQLSAYVKEMMSDSCRMK</sequence>
<evidence type="ECO:0008006" key="3">
    <source>
        <dbReference type="Google" id="ProtNLM"/>
    </source>
</evidence>
<dbReference type="SUPFAM" id="SSF51182">
    <property type="entry name" value="RmlC-like cupins"/>
    <property type="match status" value="1"/>
</dbReference>
<protein>
    <recommendedName>
        <fullName evidence="3">Cysteine dioxygenase</fullName>
    </recommendedName>
</protein>
<organism evidence="1 2">
    <name type="scientific">Entotheonella factor</name>
    <dbReference type="NCBI Taxonomy" id="1429438"/>
    <lineage>
        <taxon>Bacteria</taxon>
        <taxon>Pseudomonadati</taxon>
        <taxon>Nitrospinota/Tectimicrobiota group</taxon>
        <taxon>Candidatus Tectimicrobiota</taxon>
        <taxon>Candidatus Entotheonellia</taxon>
        <taxon>Candidatus Entotheonellales</taxon>
        <taxon>Candidatus Entotheonellaceae</taxon>
        <taxon>Candidatus Entotheonella</taxon>
    </lineage>
</organism>
<dbReference type="Proteomes" id="UP000019141">
    <property type="component" value="Unassembled WGS sequence"/>
</dbReference>
<accession>W4L573</accession>
<dbReference type="AlphaFoldDB" id="W4L573"/>
<name>W4L573_ENTF1</name>
<keyword evidence="2" id="KW-1185">Reference proteome</keyword>
<dbReference type="InterPro" id="IPR014710">
    <property type="entry name" value="RmlC-like_jellyroll"/>
</dbReference>
<proteinExistence type="predicted"/>
<gene>
    <name evidence="1" type="ORF">ETSY1_42025</name>
</gene>